<accession>A0ABW3GCC4</accession>
<comment type="caution">
    <text evidence="1">The sequence shown here is derived from an EMBL/GenBank/DDBJ whole genome shotgun (WGS) entry which is preliminary data.</text>
</comment>
<dbReference type="Proteomes" id="UP001597068">
    <property type="component" value="Unassembled WGS sequence"/>
</dbReference>
<name>A0ABW3GCC4_9NOCA</name>
<proteinExistence type="predicted"/>
<sequence>MGNVKHSFVAHSIDGGVVFAGPTGVLELPDNAHDPLSAAWLALNLGTLSDDGLSVAYKRSSKKIKDFDGATYLGVQDDFADGFKATFLDVDNHNLVRSVYGTDNVEIEEATGTHGEQITIYHAPDTLPFQQAVITTRSGPKRKFYVAEICQVTEVAEIKDKYDGATVNEVTWDVYRGEDGKFLKEFRDNGVLAAVTTPTP</sequence>
<keyword evidence="2" id="KW-1185">Reference proteome</keyword>
<evidence type="ECO:0000313" key="2">
    <source>
        <dbReference type="Proteomes" id="UP001597068"/>
    </source>
</evidence>
<dbReference type="RefSeq" id="WP_253649210.1">
    <property type="nucleotide sequence ID" value="NZ_BAAAMO010000011.1"/>
</dbReference>
<organism evidence="1 2">
    <name type="scientific">Williamsia deligens</name>
    <dbReference type="NCBI Taxonomy" id="321325"/>
    <lineage>
        <taxon>Bacteria</taxon>
        <taxon>Bacillati</taxon>
        <taxon>Actinomycetota</taxon>
        <taxon>Actinomycetes</taxon>
        <taxon>Mycobacteriales</taxon>
        <taxon>Nocardiaceae</taxon>
        <taxon>Williamsia</taxon>
    </lineage>
</organism>
<dbReference type="EMBL" id="JBHTIL010000009">
    <property type="protein sequence ID" value="MFD0928120.1"/>
    <property type="molecule type" value="Genomic_DNA"/>
</dbReference>
<gene>
    <name evidence="1" type="ORF">ACFQ04_20495</name>
</gene>
<evidence type="ECO:0008006" key="3">
    <source>
        <dbReference type="Google" id="ProtNLM"/>
    </source>
</evidence>
<protein>
    <recommendedName>
        <fullName evidence="3">Phage major tail protein, phi13 family</fullName>
    </recommendedName>
</protein>
<reference evidence="2" key="1">
    <citation type="journal article" date="2019" name="Int. J. Syst. Evol. Microbiol.">
        <title>The Global Catalogue of Microorganisms (GCM) 10K type strain sequencing project: providing services to taxonomists for standard genome sequencing and annotation.</title>
        <authorList>
            <consortium name="The Broad Institute Genomics Platform"/>
            <consortium name="The Broad Institute Genome Sequencing Center for Infectious Disease"/>
            <person name="Wu L."/>
            <person name="Ma J."/>
        </authorList>
    </citation>
    <scope>NUCLEOTIDE SEQUENCE [LARGE SCALE GENOMIC DNA]</scope>
    <source>
        <strain evidence="2">CCUG 50873</strain>
    </source>
</reference>
<evidence type="ECO:0000313" key="1">
    <source>
        <dbReference type="EMBL" id="MFD0928120.1"/>
    </source>
</evidence>